<dbReference type="SMART" id="SM00382">
    <property type="entry name" value="AAA"/>
    <property type="match status" value="1"/>
</dbReference>
<dbReference type="RefSeq" id="WP_013659050.1">
    <property type="nucleotide sequence ID" value="NC_015275.1"/>
</dbReference>
<dbReference type="InterPro" id="IPR039421">
    <property type="entry name" value="Type_1_exporter"/>
</dbReference>
<dbReference type="KEGG" id="cle:Clole_4103"/>
<dbReference type="SUPFAM" id="SSF90123">
    <property type="entry name" value="ABC transporter transmembrane region"/>
    <property type="match status" value="1"/>
</dbReference>
<dbReference type="PROSITE" id="PS50893">
    <property type="entry name" value="ABC_TRANSPORTER_2"/>
    <property type="match status" value="1"/>
</dbReference>
<evidence type="ECO:0000313" key="10">
    <source>
        <dbReference type="EMBL" id="ADZ85779.1"/>
    </source>
</evidence>
<dbReference type="GO" id="GO:0015421">
    <property type="term" value="F:ABC-type oligopeptide transporter activity"/>
    <property type="evidence" value="ECO:0007669"/>
    <property type="project" value="TreeGrafter"/>
</dbReference>
<dbReference type="Proteomes" id="UP000008467">
    <property type="component" value="Chromosome"/>
</dbReference>
<reference evidence="10 11" key="1">
    <citation type="journal article" date="2011" name="J. Bacteriol.">
        <title>Complete genome sequence of the cellulose-degrading bacterium Cellulosilyticum lentocellum.</title>
        <authorList>
            <consortium name="US DOE Joint Genome Institute"/>
            <person name="Miller D.A."/>
            <person name="Suen G."/>
            <person name="Bruce D."/>
            <person name="Copeland A."/>
            <person name="Cheng J.F."/>
            <person name="Detter C."/>
            <person name="Goodwin L.A."/>
            <person name="Han C.S."/>
            <person name="Hauser L.J."/>
            <person name="Land M.L."/>
            <person name="Lapidus A."/>
            <person name="Lucas S."/>
            <person name="Meincke L."/>
            <person name="Pitluck S."/>
            <person name="Tapia R."/>
            <person name="Teshima H."/>
            <person name="Woyke T."/>
            <person name="Fox B.G."/>
            <person name="Angert E.R."/>
            <person name="Currie C.R."/>
        </authorList>
    </citation>
    <scope>NUCLEOTIDE SEQUENCE [LARGE SCALE GENOMIC DNA]</scope>
    <source>
        <strain evidence="11">ATCC 49066 / DSM 5427 / NCIMB 11756 / RHM5</strain>
    </source>
</reference>
<sequence>MPKNKEKASNPNTSKKQKEIKHDDKDKKQDKLTMRRLISNVFYVVKCALRIDKALVFLVIGAFVTCGIIYALFDTLFLKIFIDMLSDKAIDLKATLVFIMVGILVMGIGQAIEVLVENWARAKFVKMTGKIQEDFIRKVADIDLICYDHKDYFDDFVIAAAQSEEMITTGVLSMAWILGNITTILTLGGLIMAINPIIAIFPILGFLINMVTRFSITKIEYNYEMERKRVMRKADYSKRIFYQPEYAKEIKLSKIEIPLRKQFEEAIEDIMSEAKTAGVKIAILSLINWIFVFTFLSHFCVPMYLGYLALVKLSIGLGDVAAMNNAQGTVRNRLDSLNYAMVEFQKVGQFAERFRRFIEYDINIEGYKGSKEVPVEKSVLEIKDMSFRYEGASEDTLKHIQMTVRPGEKIAIVGENGAGKTTFVKLLMRLYDVTEGSICYGGEDIRSFSTKAYRDIFGAVFQDYQLYGATLEENVWMDDTAIDEDHIRKALNLADFGAKLERLPKGLKTEMTREFSDEGTMLSGGEAQKVAIARMFAKTGKLAIAILDEPSSALDPFAEYKLNRNMMKAAKDATIIFISHRLSTTREADRIYMFEHGEIIEQGTHDELMALKGEYAKMFEKQAYYYQEEITG</sequence>
<feature type="transmembrane region" description="Helical" evidence="8">
    <location>
        <begin position="171"/>
        <end position="191"/>
    </location>
</feature>
<keyword evidence="2 8" id="KW-0812">Transmembrane</keyword>
<comment type="subcellular location">
    <subcellularLocation>
        <location evidence="1">Cell membrane</location>
        <topology evidence="1">Multi-pass membrane protein</topology>
    </subcellularLocation>
</comment>
<dbReference type="GO" id="GO:0005524">
    <property type="term" value="F:ATP binding"/>
    <property type="evidence" value="ECO:0007669"/>
    <property type="project" value="UniProtKB-KW"/>
</dbReference>
<evidence type="ECO:0000256" key="2">
    <source>
        <dbReference type="ARBA" id="ARBA00022692"/>
    </source>
</evidence>
<dbReference type="AlphaFoldDB" id="F2JLZ9"/>
<feature type="transmembrane region" description="Helical" evidence="8">
    <location>
        <begin position="197"/>
        <end position="216"/>
    </location>
</feature>
<evidence type="ECO:0000256" key="7">
    <source>
        <dbReference type="SAM" id="MobiDB-lite"/>
    </source>
</evidence>
<evidence type="ECO:0000256" key="6">
    <source>
        <dbReference type="ARBA" id="ARBA00023136"/>
    </source>
</evidence>
<feature type="transmembrane region" description="Helical" evidence="8">
    <location>
        <begin position="281"/>
        <end position="305"/>
    </location>
</feature>
<feature type="compositionally biased region" description="Basic and acidic residues" evidence="7">
    <location>
        <begin position="16"/>
        <end position="27"/>
    </location>
</feature>
<accession>F2JLZ9</accession>
<gene>
    <name evidence="10" type="ordered locus">Clole_4103</name>
</gene>
<dbReference type="Pfam" id="PF00005">
    <property type="entry name" value="ABC_tran"/>
    <property type="match status" value="1"/>
</dbReference>
<dbReference type="PANTHER" id="PTHR43394">
    <property type="entry name" value="ATP-DEPENDENT PERMEASE MDL1, MITOCHONDRIAL"/>
    <property type="match status" value="1"/>
</dbReference>
<dbReference type="GO" id="GO:0016887">
    <property type="term" value="F:ATP hydrolysis activity"/>
    <property type="evidence" value="ECO:0007669"/>
    <property type="project" value="InterPro"/>
</dbReference>
<keyword evidence="3" id="KW-0547">Nucleotide-binding</keyword>
<evidence type="ECO:0000313" key="11">
    <source>
        <dbReference type="Proteomes" id="UP000008467"/>
    </source>
</evidence>
<dbReference type="InterPro" id="IPR027417">
    <property type="entry name" value="P-loop_NTPase"/>
</dbReference>
<dbReference type="InterPro" id="IPR017871">
    <property type="entry name" value="ABC_transporter-like_CS"/>
</dbReference>
<proteinExistence type="predicted"/>
<name>F2JLZ9_CELLD</name>
<dbReference type="PANTHER" id="PTHR43394:SF1">
    <property type="entry name" value="ATP-BINDING CASSETTE SUB-FAMILY B MEMBER 10, MITOCHONDRIAL"/>
    <property type="match status" value="1"/>
</dbReference>
<protein>
    <submittedName>
        <fullName evidence="10">Xenobiotic-transporting ATPase</fullName>
        <ecNumber evidence="10">3.6.3.44</ecNumber>
    </submittedName>
</protein>
<keyword evidence="10" id="KW-0378">Hydrolase</keyword>
<dbReference type="InterPro" id="IPR036640">
    <property type="entry name" value="ABC1_TM_sf"/>
</dbReference>
<dbReference type="InterPro" id="IPR003593">
    <property type="entry name" value="AAA+_ATPase"/>
</dbReference>
<dbReference type="Gene3D" id="1.20.1560.10">
    <property type="entry name" value="ABC transporter type 1, transmembrane domain"/>
    <property type="match status" value="1"/>
</dbReference>
<dbReference type="EMBL" id="CP002582">
    <property type="protein sequence ID" value="ADZ85779.1"/>
    <property type="molecule type" value="Genomic_DNA"/>
</dbReference>
<dbReference type="HOGENOM" id="CLU_000604_84_3_9"/>
<keyword evidence="6 8" id="KW-0472">Membrane</keyword>
<feature type="region of interest" description="Disordered" evidence="7">
    <location>
        <begin position="1"/>
        <end position="27"/>
    </location>
</feature>
<dbReference type="eggNOG" id="COG1132">
    <property type="taxonomic scope" value="Bacteria"/>
</dbReference>
<keyword evidence="11" id="KW-1185">Reference proteome</keyword>
<feature type="domain" description="ABC transporter" evidence="9">
    <location>
        <begin position="380"/>
        <end position="621"/>
    </location>
</feature>
<feature type="transmembrane region" description="Helical" evidence="8">
    <location>
        <begin position="94"/>
        <end position="116"/>
    </location>
</feature>
<dbReference type="InterPro" id="IPR003439">
    <property type="entry name" value="ABC_transporter-like_ATP-bd"/>
</dbReference>
<evidence type="ECO:0000259" key="9">
    <source>
        <dbReference type="PROSITE" id="PS50893"/>
    </source>
</evidence>
<dbReference type="SUPFAM" id="SSF52540">
    <property type="entry name" value="P-loop containing nucleoside triphosphate hydrolases"/>
    <property type="match status" value="1"/>
</dbReference>
<evidence type="ECO:0000256" key="5">
    <source>
        <dbReference type="ARBA" id="ARBA00022989"/>
    </source>
</evidence>
<dbReference type="STRING" id="642492.Clole_4103"/>
<dbReference type="GO" id="GO:0005886">
    <property type="term" value="C:plasma membrane"/>
    <property type="evidence" value="ECO:0007669"/>
    <property type="project" value="UniProtKB-SubCell"/>
</dbReference>
<evidence type="ECO:0000256" key="8">
    <source>
        <dbReference type="SAM" id="Phobius"/>
    </source>
</evidence>
<evidence type="ECO:0000256" key="1">
    <source>
        <dbReference type="ARBA" id="ARBA00004651"/>
    </source>
</evidence>
<organism evidence="10 11">
    <name type="scientific">Cellulosilyticum lentocellum (strain ATCC 49066 / DSM 5427 / NCIMB 11756 / RHM5)</name>
    <name type="common">Clostridium lentocellum</name>
    <dbReference type="NCBI Taxonomy" id="642492"/>
    <lineage>
        <taxon>Bacteria</taxon>
        <taxon>Bacillati</taxon>
        <taxon>Bacillota</taxon>
        <taxon>Clostridia</taxon>
        <taxon>Lachnospirales</taxon>
        <taxon>Cellulosilyticaceae</taxon>
        <taxon>Cellulosilyticum</taxon>
    </lineage>
</organism>
<dbReference type="Gene3D" id="3.40.50.300">
    <property type="entry name" value="P-loop containing nucleotide triphosphate hydrolases"/>
    <property type="match status" value="1"/>
</dbReference>
<dbReference type="PROSITE" id="PS00211">
    <property type="entry name" value="ABC_TRANSPORTER_1"/>
    <property type="match status" value="1"/>
</dbReference>
<dbReference type="EC" id="3.6.3.44" evidence="10"/>
<keyword evidence="4" id="KW-0067">ATP-binding</keyword>
<evidence type="ECO:0000256" key="3">
    <source>
        <dbReference type="ARBA" id="ARBA00022741"/>
    </source>
</evidence>
<keyword evidence="5 8" id="KW-1133">Transmembrane helix</keyword>
<feature type="transmembrane region" description="Helical" evidence="8">
    <location>
        <begin position="55"/>
        <end position="82"/>
    </location>
</feature>
<evidence type="ECO:0000256" key="4">
    <source>
        <dbReference type="ARBA" id="ARBA00022840"/>
    </source>
</evidence>